<organism evidence="1 2">
    <name type="scientific">Friedmanniomyces endolithicus</name>
    <dbReference type="NCBI Taxonomy" id="329885"/>
    <lineage>
        <taxon>Eukaryota</taxon>
        <taxon>Fungi</taxon>
        <taxon>Dikarya</taxon>
        <taxon>Ascomycota</taxon>
        <taxon>Pezizomycotina</taxon>
        <taxon>Dothideomycetes</taxon>
        <taxon>Dothideomycetidae</taxon>
        <taxon>Mycosphaerellales</taxon>
        <taxon>Teratosphaeriaceae</taxon>
        <taxon>Friedmanniomyces</taxon>
    </lineage>
</organism>
<sequence length="74" mass="8238">MVHAKEEDIKAVSNYVASQGLRVLREVSAHGAFSLSKSIDLTTVWPAHQIEEIHRPKVLCNAKEVFWNPIVDGA</sequence>
<dbReference type="AlphaFoldDB" id="A0AAN6KB10"/>
<evidence type="ECO:0000313" key="1">
    <source>
        <dbReference type="EMBL" id="KAK0973157.1"/>
    </source>
</evidence>
<accession>A0AAN6KB10</accession>
<comment type="caution">
    <text evidence="1">The sequence shown here is derived from an EMBL/GenBank/DDBJ whole genome shotgun (WGS) entry which is preliminary data.</text>
</comment>
<evidence type="ECO:0000313" key="2">
    <source>
        <dbReference type="Proteomes" id="UP001175353"/>
    </source>
</evidence>
<name>A0AAN6KB10_9PEZI</name>
<gene>
    <name evidence="1" type="ORF">LTR91_014874</name>
</gene>
<reference evidence="1" key="1">
    <citation type="submission" date="2023-06" db="EMBL/GenBank/DDBJ databases">
        <title>Black Yeasts Isolated from many extreme environments.</title>
        <authorList>
            <person name="Coleine C."/>
            <person name="Stajich J.E."/>
            <person name="Selbmann L."/>
        </authorList>
    </citation>
    <scope>NUCLEOTIDE SEQUENCE</scope>
    <source>
        <strain evidence="1">CCFEE 5200</strain>
    </source>
</reference>
<protein>
    <submittedName>
        <fullName evidence="1">Uncharacterized protein</fullName>
    </submittedName>
</protein>
<dbReference type="Proteomes" id="UP001175353">
    <property type="component" value="Unassembled WGS sequence"/>
</dbReference>
<proteinExistence type="predicted"/>
<dbReference type="EMBL" id="JAUJLE010000163">
    <property type="protein sequence ID" value="KAK0973157.1"/>
    <property type="molecule type" value="Genomic_DNA"/>
</dbReference>
<keyword evidence="2" id="KW-1185">Reference proteome</keyword>